<reference evidence="4" key="1">
    <citation type="submission" date="2022-07" db="EMBL/GenBank/DDBJ databases">
        <title>Pseudomonas agronomica sp. nov.: a novel bacterium with biotechnological application in the synthesis of biofertilizers from valorized agricultural residues.</title>
        <authorList>
            <person name="Robas M."/>
            <person name="Fernandez V.M."/>
            <person name="Luna L."/>
            <person name="Provanza A."/>
            <person name="Jimenez P.A."/>
        </authorList>
    </citation>
    <scope>NUCLEOTIDE SEQUENCE</scope>
    <source>
        <strain evidence="4">SAICEU22T</strain>
    </source>
</reference>
<evidence type="ECO:0000256" key="1">
    <source>
        <dbReference type="ARBA" id="ARBA00012725"/>
    </source>
</evidence>
<sequence length="163" mass="17072">MSQDLILIDGTHGGGQVLRTALSLSIITGRAFRMTGIRGKRSRPGLLRQHLTAVQAAAEICGARILGAELNSTAIEFRPGSVRAGNYSFAIGTAGSTMLVLQTLLPALLQADGPSTVRISGGTHNPAAPPFDFVESAPIVCVASNRGSTFTLDGHAPRKERPR</sequence>
<dbReference type="PANTHER" id="PTHR11096:SF0">
    <property type="entry name" value="RNA 3'-TERMINAL PHOSPHATE CYCLASE"/>
    <property type="match status" value="1"/>
</dbReference>
<dbReference type="InterPro" id="IPR013792">
    <property type="entry name" value="RNA3'P_cycl/enolpyr_Trfase_a/b"/>
</dbReference>
<dbReference type="EC" id="6.5.1.4" evidence="1"/>
<keyword evidence="5" id="KW-1185">Reference proteome</keyword>
<evidence type="ECO:0000256" key="2">
    <source>
        <dbReference type="ARBA" id="ARBA00024481"/>
    </source>
</evidence>
<dbReference type="InterPro" id="IPR000228">
    <property type="entry name" value="RNA3'_term_phos_cyc"/>
</dbReference>
<name>A0ABT3F200_9PSED</name>
<dbReference type="PANTHER" id="PTHR11096">
    <property type="entry name" value="RNA 3' TERMINAL PHOSPHATE CYCLASE"/>
    <property type="match status" value="1"/>
</dbReference>
<accession>A0ABT3F200</accession>
<dbReference type="SUPFAM" id="SSF55205">
    <property type="entry name" value="EPT/RTPC-like"/>
    <property type="match status" value="1"/>
</dbReference>
<dbReference type="Pfam" id="PF01137">
    <property type="entry name" value="RTC"/>
    <property type="match status" value="1"/>
</dbReference>
<evidence type="ECO:0000259" key="3">
    <source>
        <dbReference type="Pfam" id="PF01137"/>
    </source>
</evidence>
<comment type="caution">
    <text evidence="4">The sequence shown here is derived from an EMBL/GenBank/DDBJ whole genome shotgun (WGS) entry which is preliminary data.</text>
</comment>
<gene>
    <name evidence="4" type="ORF">OC610_01695</name>
</gene>
<dbReference type="EMBL" id="JAOSHO010000008">
    <property type="protein sequence ID" value="MCW1243109.1"/>
    <property type="molecule type" value="Genomic_DNA"/>
</dbReference>
<feature type="domain" description="RNA 3'-terminal phosphate cyclase" evidence="3">
    <location>
        <begin position="12"/>
        <end position="138"/>
    </location>
</feature>
<dbReference type="Gene3D" id="3.65.10.20">
    <property type="entry name" value="RNA 3'-terminal phosphate cyclase domain"/>
    <property type="match status" value="1"/>
</dbReference>
<protein>
    <recommendedName>
        <fullName evidence="1">RNA 3'-terminal-phosphate cyclase (ATP)</fullName>
        <ecNumber evidence="1">6.5.1.4</ecNumber>
    </recommendedName>
</protein>
<evidence type="ECO:0000313" key="4">
    <source>
        <dbReference type="EMBL" id="MCW1243109.1"/>
    </source>
</evidence>
<evidence type="ECO:0000313" key="5">
    <source>
        <dbReference type="Proteomes" id="UP001061999"/>
    </source>
</evidence>
<organism evidence="4 5">
    <name type="scientific">Pseudomonas agronomica</name>
    <dbReference type="NCBI Taxonomy" id="2979328"/>
    <lineage>
        <taxon>Bacteria</taxon>
        <taxon>Pseudomonadati</taxon>
        <taxon>Pseudomonadota</taxon>
        <taxon>Gammaproteobacteria</taxon>
        <taxon>Pseudomonadales</taxon>
        <taxon>Pseudomonadaceae</taxon>
        <taxon>Pseudomonas</taxon>
    </lineage>
</organism>
<dbReference type="InterPro" id="IPR023797">
    <property type="entry name" value="RNA3'_phos_cyclase_dom"/>
</dbReference>
<dbReference type="Proteomes" id="UP001061999">
    <property type="component" value="Unassembled WGS sequence"/>
</dbReference>
<dbReference type="InterPro" id="IPR037136">
    <property type="entry name" value="RNA3'_phos_cyclase_dom_sf"/>
</dbReference>
<proteinExistence type="predicted"/>
<comment type="catalytic activity">
    <reaction evidence="2">
        <text>a 3'-end 3'-phospho-ribonucleotide-RNA + ATP = a 3'-end 2',3'-cyclophospho-ribonucleotide-RNA + AMP + diphosphate</text>
        <dbReference type="Rhea" id="RHEA:23976"/>
        <dbReference type="Rhea" id="RHEA-COMP:10463"/>
        <dbReference type="Rhea" id="RHEA-COMP:10464"/>
        <dbReference type="ChEBI" id="CHEBI:30616"/>
        <dbReference type="ChEBI" id="CHEBI:33019"/>
        <dbReference type="ChEBI" id="CHEBI:83062"/>
        <dbReference type="ChEBI" id="CHEBI:83064"/>
        <dbReference type="ChEBI" id="CHEBI:456215"/>
        <dbReference type="EC" id="6.5.1.4"/>
    </reaction>
</comment>